<proteinExistence type="predicted"/>
<reference evidence="1" key="1">
    <citation type="submission" date="2017-03" db="EMBL/GenBank/DDBJ databases">
        <title>The mitochondrial genome of the carnivorous plant Utricularia reniformis (Lentibulariaceae): structure, comparative analysis and evolutionary landmarks.</title>
        <authorList>
            <person name="Silva S.R."/>
            <person name="Alvarenga D.O."/>
            <person name="Michael T.P."/>
            <person name="Miranda V.F.O."/>
            <person name="Varani A.M."/>
        </authorList>
    </citation>
    <scope>NUCLEOTIDE SEQUENCE</scope>
</reference>
<protein>
    <submittedName>
        <fullName evidence="1">Uncharacterized protein</fullName>
    </submittedName>
</protein>
<organism evidence="1">
    <name type="scientific">Utricularia reniformis</name>
    <dbReference type="NCBI Taxonomy" id="192314"/>
    <lineage>
        <taxon>Eukaryota</taxon>
        <taxon>Viridiplantae</taxon>
        <taxon>Streptophyta</taxon>
        <taxon>Embryophyta</taxon>
        <taxon>Tracheophyta</taxon>
        <taxon>Spermatophyta</taxon>
        <taxon>Magnoliopsida</taxon>
        <taxon>eudicotyledons</taxon>
        <taxon>Gunneridae</taxon>
        <taxon>Pentapetalae</taxon>
        <taxon>asterids</taxon>
        <taxon>lamiids</taxon>
        <taxon>Lamiales</taxon>
        <taxon>Lentibulariaceae</taxon>
        <taxon>Utricularia</taxon>
    </lineage>
</organism>
<gene>
    <name evidence="1" type="ORF">AEK19_MT1678</name>
</gene>
<evidence type="ECO:0000313" key="1">
    <source>
        <dbReference type="EMBL" id="ART31860.1"/>
    </source>
</evidence>
<accession>A0A1Y0B371</accession>
<dbReference type="AlphaFoldDB" id="A0A1Y0B371"/>
<dbReference type="EMBL" id="KY774314">
    <property type="protein sequence ID" value="ART31860.1"/>
    <property type="molecule type" value="Genomic_DNA"/>
</dbReference>
<name>A0A1Y0B371_9LAMI</name>
<keyword evidence="1" id="KW-0496">Mitochondrion</keyword>
<sequence length="81" mass="8945">MLAYATKESSKRLCDSGSRYKDFPNLSTTRPNTTCEQFEKKLSPICLQGIQYKIVAKILALTQGYVMPGLISESQPSLKGA</sequence>
<geneLocation type="mitochondrion" evidence="1"/>